<dbReference type="InterPro" id="IPR049192">
    <property type="entry name" value="DUF4246_C"/>
</dbReference>
<dbReference type="PANTHER" id="PTHR33119">
    <property type="entry name" value="IFI3P"/>
    <property type="match status" value="1"/>
</dbReference>
<reference evidence="2" key="1">
    <citation type="submission" date="2019-04" db="EMBL/GenBank/DDBJ databases">
        <title>Sequencing of skin fungus with MAO and IRED activity.</title>
        <authorList>
            <person name="Marsaioli A.J."/>
            <person name="Bonatto J.M.C."/>
            <person name="Reis Junior O."/>
        </authorList>
    </citation>
    <scope>NUCLEOTIDE SEQUENCE</scope>
    <source>
        <strain evidence="2">28M1</strain>
    </source>
</reference>
<keyword evidence="3" id="KW-1185">Reference proteome</keyword>
<organism evidence="2 3">
    <name type="scientific">Didymella heteroderae</name>
    <dbReference type="NCBI Taxonomy" id="1769908"/>
    <lineage>
        <taxon>Eukaryota</taxon>
        <taxon>Fungi</taxon>
        <taxon>Dikarya</taxon>
        <taxon>Ascomycota</taxon>
        <taxon>Pezizomycotina</taxon>
        <taxon>Dothideomycetes</taxon>
        <taxon>Pleosporomycetidae</taxon>
        <taxon>Pleosporales</taxon>
        <taxon>Pleosporineae</taxon>
        <taxon>Didymellaceae</taxon>
        <taxon>Didymella</taxon>
    </lineage>
</organism>
<dbReference type="InterPro" id="IPR025340">
    <property type="entry name" value="DUF4246"/>
</dbReference>
<proteinExistence type="predicted"/>
<dbReference type="Proteomes" id="UP000758155">
    <property type="component" value="Unassembled WGS sequence"/>
</dbReference>
<name>A0A9P4WZB9_9PLEO</name>
<gene>
    <name evidence="2" type="ORF">E8E12_011596</name>
</gene>
<evidence type="ECO:0000313" key="3">
    <source>
        <dbReference type="Proteomes" id="UP000758155"/>
    </source>
</evidence>
<feature type="domain" description="DUF4246" evidence="1">
    <location>
        <begin position="280"/>
        <end position="328"/>
    </location>
</feature>
<accession>A0A9P4WZB9</accession>
<protein>
    <recommendedName>
        <fullName evidence="1">DUF4246 domain-containing protein</fullName>
    </recommendedName>
</protein>
<evidence type="ECO:0000313" key="2">
    <source>
        <dbReference type="EMBL" id="KAF3047191.1"/>
    </source>
</evidence>
<sequence length="427" mass="49121">MDALTDKPDWHIQVNDESICIQELRNKAKFFEKSGKVPTLYAHAVVVKSDTLVSDLLHESLLAAFARLKTDQADSPDWHPNSGDRVQNLVHQSLFPLVYNRSRAVREDVVGVEDAIDKWLGRGEVVVGEQPWIPQGSERFSYGVGRPIPPDFWSVNFQWLPSNVTFQDNGTVRFTSYINNLHPKKYPKIYRAIERLIETSLPIDENALNWNPPDLELCAKVDVDAQTLEDYGWADEEEYADENERKKWLTEAKWMACESRSSHAPLSRIWIMTQYKHITSQHRVSPFELADPTKPGRRRFIALWLVDPHKRIISTANVPPQQLSWWAESLVSKDTASTDTGFRGTTLPPEIVSLLQEYGAQIPVSSIRGKLPEDILEMIRERLPKEALPMPLDEAKKHRLKLMEERGVHQVRSEDAWQQHSYGFCEH</sequence>
<evidence type="ECO:0000259" key="1">
    <source>
        <dbReference type="Pfam" id="PF14033"/>
    </source>
</evidence>
<feature type="domain" description="DUF4246" evidence="1">
    <location>
        <begin position="19"/>
        <end position="256"/>
    </location>
</feature>
<dbReference type="EMBL" id="SWKV01000003">
    <property type="protein sequence ID" value="KAF3047191.1"/>
    <property type="molecule type" value="Genomic_DNA"/>
</dbReference>
<dbReference type="PANTHER" id="PTHR33119:SF1">
    <property type="entry name" value="FE2OG DIOXYGENASE DOMAIN-CONTAINING PROTEIN"/>
    <property type="match status" value="1"/>
</dbReference>
<comment type="caution">
    <text evidence="2">The sequence shown here is derived from an EMBL/GenBank/DDBJ whole genome shotgun (WGS) entry which is preliminary data.</text>
</comment>
<dbReference type="Pfam" id="PF14033">
    <property type="entry name" value="DUF4246"/>
    <property type="match status" value="2"/>
</dbReference>
<dbReference type="OrthoDB" id="415532at2759"/>
<dbReference type="AlphaFoldDB" id="A0A9P4WZB9"/>